<dbReference type="EMBL" id="CP037867">
    <property type="protein sequence ID" value="QBM28411.1"/>
    <property type="molecule type" value="Genomic_DNA"/>
</dbReference>
<evidence type="ECO:0000313" key="4">
    <source>
        <dbReference type="Proteomes" id="UP000293912"/>
    </source>
</evidence>
<dbReference type="PANTHER" id="PTHR30217">
    <property type="entry name" value="PEPTIDASE U32 FAMILY"/>
    <property type="match status" value="1"/>
</dbReference>
<proteinExistence type="predicted"/>
<dbReference type="PROSITE" id="PS01276">
    <property type="entry name" value="PEPTIDASE_U32"/>
    <property type="match status" value="1"/>
</dbReference>
<dbReference type="GO" id="GO:0008233">
    <property type="term" value="F:peptidase activity"/>
    <property type="evidence" value="ECO:0007669"/>
    <property type="project" value="UniProtKB-KW"/>
</dbReference>
<dbReference type="Pfam" id="PF12392">
    <property type="entry name" value="DUF3656"/>
    <property type="match status" value="1"/>
</dbReference>
<feature type="region of interest" description="Disordered" evidence="1">
    <location>
        <begin position="441"/>
        <end position="460"/>
    </location>
</feature>
<evidence type="ECO:0000259" key="2">
    <source>
        <dbReference type="Pfam" id="PF12392"/>
    </source>
</evidence>
<dbReference type="InterPro" id="IPR020988">
    <property type="entry name" value="Pept_U32_collagenase"/>
</dbReference>
<dbReference type="InterPro" id="IPR001539">
    <property type="entry name" value="Peptidase_U32"/>
</dbReference>
<gene>
    <name evidence="3" type="primary">yhbU2</name>
    <name evidence="3" type="ORF">HPF_11985</name>
</gene>
<keyword evidence="3" id="KW-0645">Protease</keyword>
<sequence length="659" mass="73169">MLPHQLELLAPARDADIGIEAVNHGADAVYIGGPSFGARTSADNSVADIARLARHAHRYNSRIFVTMNTILRDDELEPARKLAWQLYDAGVDALIIQDMGLLEIDLPPIQLHASTQTDIRTPEKARFLQDAGLSQIVLARELTLQQIAAIDAALGPKDAPGRAILEFFVHGALCVAYSGQCYISHAHTGRSANRGDCSQACRLPYEVKDSQGRIVAHDKHVLSMKDNNQSDNLREIIDAGVRSFKIEGRYKDMAYVKNITAHYRVLLDEILEERPELARASSGECTFHFQPDPNQNFNREFTDYFVQGRKEDIGAFDTPKNPGRPIGFVTATGPNFVELQTDEQDTVIHNGDGLCYLDLQKELVGLQINRAEAVNKKGLWRVFPKDPMEGFKDLRKGVQINRNRDMDWVRGLEKKSAERRIGAWLALDETADGLTLTITDEDGHSGTATLPGPLQDAKDPSQAEDKLRENLSRLGDTLFQPLDVALNLNGPRFVPASQLNALRRDAVEQLEAGRAAAWHRLPRAKPVEPPVNYPEDTLTYLANVFNHKARDFYAKHGVKVIAAAYESHEEEGEVSLMITKHCVRFSLSLCPKQAKGVTGVQGTVRAEPMQLINGKEKLTLRFDCKPCEMHVVGKIKRSVMNAAPASPVTFYRTRPATPA</sequence>
<dbReference type="Proteomes" id="UP000293912">
    <property type="component" value="Chromosome"/>
</dbReference>
<feature type="domain" description="Peptidase U32 collagenase" evidence="2">
    <location>
        <begin position="400"/>
        <end position="514"/>
    </location>
</feature>
<name>A0A4P6X3Q1_HYDPS</name>
<protein>
    <submittedName>
        <fullName evidence="3">Putative protease YhbU</fullName>
        <ecNumber evidence="3">3.4.-.-</ecNumber>
    </submittedName>
</protein>
<dbReference type="RefSeq" id="WP_133156733.1">
    <property type="nucleotide sequence ID" value="NZ_CP037867.1"/>
</dbReference>
<dbReference type="EC" id="3.4.-.-" evidence="3"/>
<evidence type="ECO:0000313" key="3">
    <source>
        <dbReference type="EMBL" id="QBM28411.1"/>
    </source>
</evidence>
<dbReference type="InterPro" id="IPR011060">
    <property type="entry name" value="RibuloseP-bd_barrel"/>
</dbReference>
<dbReference type="KEGG" id="hpse:HPF_11985"/>
<accession>A0A4P6X3Q1</accession>
<dbReference type="InterPro" id="IPR051454">
    <property type="entry name" value="RNA/ubiquinone_mod_enzymes"/>
</dbReference>
<reference evidence="3 4" key="1">
    <citation type="submission" date="2019-03" db="EMBL/GenBank/DDBJ databases">
        <authorList>
            <person name="Sebastian G."/>
            <person name="Baumann P."/>
            <person name="Ruckert C."/>
            <person name="Kalinowski J."/>
            <person name="Nebel B."/>
            <person name="Takors R."/>
            <person name="Blombach B."/>
        </authorList>
    </citation>
    <scope>NUCLEOTIDE SEQUENCE [LARGE SCALE GENOMIC DNA]</scope>
    <source>
        <strain evidence="3 4">DSM 1084</strain>
    </source>
</reference>
<dbReference type="Pfam" id="PF01136">
    <property type="entry name" value="Peptidase_U32"/>
    <property type="match status" value="1"/>
</dbReference>
<dbReference type="SUPFAM" id="SSF51366">
    <property type="entry name" value="Ribulose-phoshate binding barrel"/>
    <property type="match status" value="1"/>
</dbReference>
<dbReference type="AlphaFoldDB" id="A0A4P6X3Q1"/>
<keyword evidence="3" id="KW-0378">Hydrolase</keyword>
<keyword evidence="4" id="KW-1185">Reference proteome</keyword>
<organism evidence="3 4">
    <name type="scientific">Hydrogenophaga pseudoflava</name>
    <name type="common">Pseudomonas carboxydoflava</name>
    <dbReference type="NCBI Taxonomy" id="47421"/>
    <lineage>
        <taxon>Bacteria</taxon>
        <taxon>Pseudomonadati</taxon>
        <taxon>Pseudomonadota</taxon>
        <taxon>Betaproteobacteria</taxon>
        <taxon>Burkholderiales</taxon>
        <taxon>Comamonadaceae</taxon>
        <taxon>Hydrogenophaga</taxon>
    </lineage>
</organism>
<dbReference type="PANTHER" id="PTHR30217:SF10">
    <property type="entry name" value="23S RRNA 5-HYDROXYCYTIDINE C2501 SYNTHASE"/>
    <property type="match status" value="1"/>
</dbReference>
<evidence type="ECO:0000256" key="1">
    <source>
        <dbReference type="SAM" id="MobiDB-lite"/>
    </source>
</evidence>
<dbReference type="GO" id="GO:0006508">
    <property type="term" value="P:proteolysis"/>
    <property type="evidence" value="ECO:0007669"/>
    <property type="project" value="UniProtKB-KW"/>
</dbReference>